<dbReference type="KEGG" id="vcn:VOLCADRAFT_89453"/>
<dbReference type="GeneID" id="9623802"/>
<gene>
    <name evidence="2" type="ORF">VOLCADRAFT_89453</name>
</gene>
<reference evidence="2 3" key="1">
    <citation type="journal article" date="2010" name="Science">
        <title>Genomic analysis of organismal complexity in the multicellular green alga Volvox carteri.</title>
        <authorList>
            <person name="Prochnik S.E."/>
            <person name="Umen J."/>
            <person name="Nedelcu A.M."/>
            <person name="Hallmann A."/>
            <person name="Miller S.M."/>
            <person name="Nishii I."/>
            <person name="Ferris P."/>
            <person name="Kuo A."/>
            <person name="Mitros T."/>
            <person name="Fritz-Laylin L.K."/>
            <person name="Hellsten U."/>
            <person name="Chapman J."/>
            <person name="Simakov O."/>
            <person name="Rensing S.A."/>
            <person name="Terry A."/>
            <person name="Pangilinan J."/>
            <person name="Kapitonov V."/>
            <person name="Jurka J."/>
            <person name="Salamov A."/>
            <person name="Shapiro H."/>
            <person name="Schmutz J."/>
            <person name="Grimwood J."/>
            <person name="Lindquist E."/>
            <person name="Lucas S."/>
            <person name="Grigoriev I.V."/>
            <person name="Schmitt R."/>
            <person name="Kirk D."/>
            <person name="Rokhsar D.S."/>
        </authorList>
    </citation>
    <scope>NUCLEOTIDE SEQUENCE [LARGE SCALE GENOMIC DNA]</scope>
    <source>
        <strain evidence="3">f. Nagariensis / Eve</strain>
    </source>
</reference>
<dbReference type="Gene3D" id="3.40.1000.30">
    <property type="match status" value="1"/>
</dbReference>
<dbReference type="InParanoid" id="D8TRQ8"/>
<dbReference type="EMBL" id="GL378333">
    <property type="protein sequence ID" value="EFJ49940.1"/>
    <property type="molecule type" value="Genomic_DNA"/>
</dbReference>
<dbReference type="OrthoDB" id="529944at2759"/>
<sequence>MVNSGFVLAREGGQGTTKPEAQFLPQKDWNGTLLDQWIFTYTKPGKARKFIFHCSLQARTKRMLIHCSEENYVNNICVLGLQLENYVPNPEALKSNSWAPIPLNPGQEQAPTSGVVRNAAKMAELLHQHIIAPLLQAAEDEQGPPPRTPSSPERQWRLASGRDSTWLRQQQLAAV</sequence>
<dbReference type="eggNOG" id="ENOG502STMS">
    <property type="taxonomic scope" value="Eukaryota"/>
</dbReference>
<organism evidence="3">
    <name type="scientific">Volvox carteri f. nagariensis</name>
    <dbReference type="NCBI Taxonomy" id="3068"/>
    <lineage>
        <taxon>Eukaryota</taxon>
        <taxon>Viridiplantae</taxon>
        <taxon>Chlorophyta</taxon>
        <taxon>core chlorophytes</taxon>
        <taxon>Chlorophyceae</taxon>
        <taxon>CS clade</taxon>
        <taxon>Chlamydomonadales</taxon>
        <taxon>Volvocaceae</taxon>
        <taxon>Volvox</taxon>
    </lineage>
</organism>
<protein>
    <submittedName>
        <fullName evidence="2">Uncharacterized protein</fullName>
    </submittedName>
</protein>
<dbReference type="Proteomes" id="UP000001058">
    <property type="component" value="Unassembled WGS sequence"/>
</dbReference>
<feature type="region of interest" description="Disordered" evidence="1">
    <location>
        <begin position="138"/>
        <end position="162"/>
    </location>
</feature>
<evidence type="ECO:0000256" key="1">
    <source>
        <dbReference type="SAM" id="MobiDB-lite"/>
    </source>
</evidence>
<accession>D8TRQ8</accession>
<evidence type="ECO:0000313" key="2">
    <source>
        <dbReference type="EMBL" id="EFJ49940.1"/>
    </source>
</evidence>
<proteinExistence type="predicted"/>
<evidence type="ECO:0000313" key="3">
    <source>
        <dbReference type="Proteomes" id="UP000001058"/>
    </source>
</evidence>
<dbReference type="AlphaFoldDB" id="D8TRQ8"/>
<name>D8TRQ8_VOLCA</name>
<dbReference type="RefSeq" id="XP_002949005.1">
    <property type="nucleotide sequence ID" value="XM_002948959.1"/>
</dbReference>
<keyword evidence="3" id="KW-1185">Reference proteome</keyword>